<evidence type="ECO:0000313" key="2">
    <source>
        <dbReference type="EMBL" id="EUA13630.1"/>
    </source>
</evidence>
<organism evidence="2">
    <name type="scientific">Mycobacterium xenopi 4042</name>
    <dbReference type="NCBI Taxonomy" id="1299334"/>
    <lineage>
        <taxon>Bacteria</taxon>
        <taxon>Bacillati</taxon>
        <taxon>Actinomycetota</taxon>
        <taxon>Actinomycetes</taxon>
        <taxon>Mycobacteriales</taxon>
        <taxon>Mycobacteriaceae</taxon>
        <taxon>Mycobacterium</taxon>
    </lineage>
</organism>
<feature type="region of interest" description="Disordered" evidence="1">
    <location>
        <begin position="59"/>
        <end position="81"/>
    </location>
</feature>
<protein>
    <submittedName>
        <fullName evidence="2">Quinone reductase</fullName>
    </submittedName>
</protein>
<dbReference type="SUPFAM" id="SSF51735">
    <property type="entry name" value="NAD(P)-binding Rossmann-fold domains"/>
    <property type="match status" value="1"/>
</dbReference>
<proteinExistence type="predicted"/>
<gene>
    <name evidence="2" type="ORF">I553_6749</name>
</gene>
<comment type="caution">
    <text evidence="2">The sequence shown here is derived from an EMBL/GenBank/DDBJ whole genome shotgun (WGS) entry which is preliminary data.</text>
</comment>
<dbReference type="InterPro" id="IPR036291">
    <property type="entry name" value="NAD(P)-bd_dom_sf"/>
</dbReference>
<accession>X7Z4Q2</accession>
<dbReference type="EMBL" id="JAOB01000081">
    <property type="protein sequence ID" value="EUA13630.1"/>
    <property type="molecule type" value="Genomic_DNA"/>
</dbReference>
<name>X7Z4Q2_MYCXE</name>
<evidence type="ECO:0000256" key="1">
    <source>
        <dbReference type="SAM" id="MobiDB-lite"/>
    </source>
</evidence>
<reference evidence="2" key="1">
    <citation type="submission" date="2014-01" db="EMBL/GenBank/DDBJ databases">
        <authorList>
            <person name="Brown-Elliot B."/>
            <person name="Wallace R."/>
            <person name="Lenaerts A."/>
            <person name="Ordway D."/>
            <person name="DeGroote M.A."/>
            <person name="Parker T."/>
            <person name="Sizemore C."/>
            <person name="Tallon L.J."/>
            <person name="Sadzewicz L.K."/>
            <person name="Sengamalay N."/>
            <person name="Fraser C.M."/>
            <person name="Hine E."/>
            <person name="Shefchek K.A."/>
            <person name="Das S.P."/>
            <person name="Tettelin H."/>
        </authorList>
    </citation>
    <scope>NUCLEOTIDE SEQUENCE [LARGE SCALE GENOMIC DNA]</scope>
    <source>
        <strain evidence="2">4042</strain>
    </source>
</reference>
<dbReference type="PATRIC" id="fig|1299334.3.peg.8517"/>
<dbReference type="AlphaFoldDB" id="X7Z4Q2"/>
<sequence>MPDTVSFEAGAGLLFNDLTVHFALTERGRLATGETVLVHGAAGVSAPRRCGWRRLGAAGPSRWSARRTKPTSPGRPAPPMW</sequence>
<dbReference type="Gene3D" id="3.90.180.10">
    <property type="entry name" value="Medium-chain alcohol dehydrogenases, catalytic domain"/>
    <property type="match status" value="1"/>
</dbReference>